<dbReference type="Pfam" id="PF04547">
    <property type="entry name" value="Anoctamin"/>
    <property type="match status" value="1"/>
</dbReference>
<feature type="transmembrane region" description="Helical" evidence="6">
    <location>
        <begin position="35"/>
        <end position="57"/>
    </location>
</feature>
<keyword evidence="9" id="KW-1185">Reference proteome</keyword>
<evidence type="ECO:0000256" key="5">
    <source>
        <dbReference type="ARBA" id="ARBA00023136"/>
    </source>
</evidence>
<evidence type="ECO:0000313" key="8">
    <source>
        <dbReference type="EMBL" id="VDN41410.1"/>
    </source>
</evidence>
<keyword evidence="4 6" id="KW-1133">Transmembrane helix</keyword>
<dbReference type="GO" id="GO:0005254">
    <property type="term" value="F:chloride channel activity"/>
    <property type="evidence" value="ECO:0007669"/>
    <property type="project" value="TreeGrafter"/>
</dbReference>
<dbReference type="PANTHER" id="PTHR12308">
    <property type="entry name" value="ANOCTAMIN"/>
    <property type="match status" value="1"/>
</dbReference>
<dbReference type="Proteomes" id="UP000281553">
    <property type="component" value="Unassembled WGS sequence"/>
</dbReference>
<evidence type="ECO:0000256" key="2">
    <source>
        <dbReference type="ARBA" id="ARBA00009671"/>
    </source>
</evidence>
<evidence type="ECO:0000256" key="3">
    <source>
        <dbReference type="ARBA" id="ARBA00022692"/>
    </source>
</evidence>
<reference evidence="8 9" key="1">
    <citation type="submission" date="2018-11" db="EMBL/GenBank/DDBJ databases">
        <authorList>
            <consortium name="Pathogen Informatics"/>
        </authorList>
    </citation>
    <scope>NUCLEOTIDE SEQUENCE [LARGE SCALE GENOMIC DNA]</scope>
</reference>
<comment type="subcellular location">
    <subcellularLocation>
        <location evidence="1 6">Membrane</location>
        <topology evidence="1 6">Multi-pass membrane protein</topology>
    </subcellularLocation>
</comment>
<comment type="caution">
    <text evidence="6">Lacks conserved residue(s) required for the propagation of feature annotation.</text>
</comment>
<dbReference type="AlphaFoldDB" id="A0A3P7NLQ0"/>
<gene>
    <name evidence="8" type="ORF">DILT_LOCUS18539</name>
</gene>
<proteinExistence type="inferred from homology"/>
<keyword evidence="5 6" id="KW-0472">Membrane</keyword>
<dbReference type="PANTHER" id="PTHR12308:SF84">
    <property type="entry name" value="ANOCTAMIN"/>
    <property type="match status" value="1"/>
</dbReference>
<dbReference type="GO" id="GO:0005886">
    <property type="term" value="C:plasma membrane"/>
    <property type="evidence" value="ECO:0007669"/>
    <property type="project" value="TreeGrafter"/>
</dbReference>
<dbReference type="EMBL" id="UYRU01101314">
    <property type="protein sequence ID" value="VDN41410.1"/>
    <property type="molecule type" value="Genomic_DNA"/>
</dbReference>
<organism evidence="8 9">
    <name type="scientific">Dibothriocephalus latus</name>
    <name type="common">Fish tapeworm</name>
    <name type="synonym">Diphyllobothrium latum</name>
    <dbReference type="NCBI Taxonomy" id="60516"/>
    <lineage>
        <taxon>Eukaryota</taxon>
        <taxon>Metazoa</taxon>
        <taxon>Spiralia</taxon>
        <taxon>Lophotrochozoa</taxon>
        <taxon>Platyhelminthes</taxon>
        <taxon>Cestoda</taxon>
        <taxon>Eucestoda</taxon>
        <taxon>Diphyllobothriidea</taxon>
        <taxon>Diphyllobothriidae</taxon>
        <taxon>Dibothriocephalus</taxon>
    </lineage>
</organism>
<evidence type="ECO:0000256" key="6">
    <source>
        <dbReference type="RuleBase" id="RU280814"/>
    </source>
</evidence>
<sequence>MAAAKTIATLYNCRSNYTLINAGSRPLFEEYLEMLIQYGFITMFVPAFPVAPLFALLNNMFEIRTDASKFLRVLRRPVIKREKTIGQSVFPYC</sequence>
<name>A0A3P7NLQ0_DIBLA</name>
<evidence type="ECO:0000256" key="1">
    <source>
        <dbReference type="ARBA" id="ARBA00004141"/>
    </source>
</evidence>
<protein>
    <recommendedName>
        <fullName evidence="6">Anoctamin</fullName>
    </recommendedName>
</protein>
<evidence type="ECO:0000259" key="7">
    <source>
        <dbReference type="Pfam" id="PF04547"/>
    </source>
</evidence>
<evidence type="ECO:0000256" key="4">
    <source>
        <dbReference type="ARBA" id="ARBA00022989"/>
    </source>
</evidence>
<dbReference type="InterPro" id="IPR049452">
    <property type="entry name" value="Anoctamin_TM"/>
</dbReference>
<accession>A0A3P7NLQ0</accession>
<feature type="domain" description="Anoctamin transmembrane" evidence="7">
    <location>
        <begin position="13"/>
        <end position="87"/>
    </location>
</feature>
<keyword evidence="3 6" id="KW-0812">Transmembrane</keyword>
<dbReference type="InterPro" id="IPR007632">
    <property type="entry name" value="Anoctamin"/>
</dbReference>
<comment type="similarity">
    <text evidence="2 6">Belongs to the anoctamin family.</text>
</comment>
<dbReference type="OrthoDB" id="296386at2759"/>
<evidence type="ECO:0000313" key="9">
    <source>
        <dbReference type="Proteomes" id="UP000281553"/>
    </source>
</evidence>